<dbReference type="Proteomes" id="UP000494165">
    <property type="component" value="Unassembled WGS sequence"/>
</dbReference>
<protein>
    <submittedName>
        <fullName evidence="3">Uncharacterized protein</fullName>
    </submittedName>
</protein>
<comment type="caution">
    <text evidence="3">The sequence shown here is derived from an EMBL/GenBank/DDBJ whole genome shotgun (WGS) entry which is preliminary data.</text>
</comment>
<reference evidence="3 4" key="1">
    <citation type="submission" date="2020-04" db="EMBL/GenBank/DDBJ databases">
        <authorList>
            <person name="Alioto T."/>
            <person name="Alioto T."/>
            <person name="Gomez Garrido J."/>
        </authorList>
    </citation>
    <scope>NUCLEOTIDE SEQUENCE [LARGE SCALE GENOMIC DNA]</scope>
</reference>
<feature type="region of interest" description="Disordered" evidence="1">
    <location>
        <begin position="50"/>
        <end position="81"/>
    </location>
</feature>
<dbReference type="EMBL" id="CADEPI010000528">
    <property type="protein sequence ID" value="CAB3387011.1"/>
    <property type="molecule type" value="Genomic_DNA"/>
</dbReference>
<sequence length="228" mass="24061">MKFLVVCLFAILGAAVAMPVEGDTVKEPVPLIVSDYSSVAKDSAAAAVPESVAPVASEEAKAEAVESTDAPVTEPSADEAEKEFANEVKQEEKLLRTVSDEAEDVAAVTENTVEAKEEPAEDAPATTEPAVVSDEAPEPVQVDAKTVEEEVRSEEAAATTVEPEFVPAKDAVSRRRRDTEEDQTESVEAVTDAVKSAEVVAEEAVESRTESEPEAEPTTVSNDKAESS</sequence>
<evidence type="ECO:0000313" key="4">
    <source>
        <dbReference type="Proteomes" id="UP000494165"/>
    </source>
</evidence>
<evidence type="ECO:0000313" key="3">
    <source>
        <dbReference type="EMBL" id="CAB3387011.1"/>
    </source>
</evidence>
<evidence type="ECO:0000256" key="1">
    <source>
        <dbReference type="SAM" id="MobiDB-lite"/>
    </source>
</evidence>
<name>A0A8S1E469_9INSE</name>
<feature type="signal peptide" evidence="2">
    <location>
        <begin position="1"/>
        <end position="22"/>
    </location>
</feature>
<keyword evidence="4" id="KW-1185">Reference proteome</keyword>
<gene>
    <name evidence="3" type="ORF">CLODIP_2_CD03031</name>
</gene>
<evidence type="ECO:0000256" key="2">
    <source>
        <dbReference type="SAM" id="SignalP"/>
    </source>
</evidence>
<feature type="region of interest" description="Disordered" evidence="1">
    <location>
        <begin position="110"/>
        <end position="228"/>
    </location>
</feature>
<feature type="chain" id="PRO_5035894905" evidence="2">
    <location>
        <begin position="23"/>
        <end position="228"/>
    </location>
</feature>
<dbReference type="AlphaFoldDB" id="A0A8S1E469"/>
<feature type="compositionally biased region" description="Basic and acidic residues" evidence="1">
    <location>
        <begin position="145"/>
        <end position="155"/>
    </location>
</feature>
<accession>A0A8S1E469</accession>
<keyword evidence="2" id="KW-0732">Signal</keyword>
<proteinExistence type="predicted"/>
<organism evidence="3 4">
    <name type="scientific">Cloeon dipterum</name>
    <dbReference type="NCBI Taxonomy" id="197152"/>
    <lineage>
        <taxon>Eukaryota</taxon>
        <taxon>Metazoa</taxon>
        <taxon>Ecdysozoa</taxon>
        <taxon>Arthropoda</taxon>
        <taxon>Hexapoda</taxon>
        <taxon>Insecta</taxon>
        <taxon>Pterygota</taxon>
        <taxon>Palaeoptera</taxon>
        <taxon>Ephemeroptera</taxon>
        <taxon>Pisciforma</taxon>
        <taxon>Baetidae</taxon>
        <taxon>Cloeon</taxon>
    </lineage>
</organism>